<evidence type="ECO:0000256" key="3">
    <source>
        <dbReference type="ARBA" id="ARBA00022692"/>
    </source>
</evidence>
<sequence length="136" mass="15451">MTTRIEVLKYLLLGGVNFFLTLAIFTGMFRVAGVNYIVALVGAWAAGMLFMYVTNFVWVFRHDGPLRFDDRFRKFAAVGVLSISANTVILSMIVEVWSTDPFWTQMALLPLVVAFNFAATKHFSLRTRPRGFDDRT</sequence>
<protein>
    <recommendedName>
        <fullName evidence="7">GtrA/DPMS transmembrane domain-containing protein</fullName>
    </recommendedName>
</protein>
<feature type="transmembrane region" description="Helical" evidence="6">
    <location>
        <begin position="102"/>
        <end position="120"/>
    </location>
</feature>
<keyword evidence="3 6" id="KW-0812">Transmembrane</keyword>
<evidence type="ECO:0000313" key="9">
    <source>
        <dbReference type="Proteomes" id="UP000248975"/>
    </source>
</evidence>
<evidence type="ECO:0000256" key="4">
    <source>
        <dbReference type="ARBA" id="ARBA00022989"/>
    </source>
</evidence>
<evidence type="ECO:0000256" key="2">
    <source>
        <dbReference type="ARBA" id="ARBA00009399"/>
    </source>
</evidence>
<comment type="caution">
    <text evidence="8">The sequence shown here is derived from an EMBL/GenBank/DDBJ whole genome shotgun (WGS) entry which is preliminary data.</text>
</comment>
<dbReference type="GO" id="GO:0000271">
    <property type="term" value="P:polysaccharide biosynthetic process"/>
    <property type="evidence" value="ECO:0007669"/>
    <property type="project" value="InterPro"/>
</dbReference>
<accession>A0A2W5S214</accession>
<proteinExistence type="inferred from homology"/>
<name>A0A2W5S214_CERSP</name>
<gene>
    <name evidence="8" type="ORF">DI533_15455</name>
</gene>
<dbReference type="InterPro" id="IPR007267">
    <property type="entry name" value="GtrA_DPMS_TM"/>
</dbReference>
<evidence type="ECO:0000259" key="7">
    <source>
        <dbReference type="Pfam" id="PF04138"/>
    </source>
</evidence>
<dbReference type="PANTHER" id="PTHR38459">
    <property type="entry name" value="PROPHAGE BACTOPRENOL-LINKED GLUCOSE TRANSLOCASE HOMOLOG"/>
    <property type="match status" value="1"/>
</dbReference>
<comment type="similarity">
    <text evidence="2">Belongs to the GtrA family.</text>
</comment>
<keyword evidence="4 6" id="KW-1133">Transmembrane helix</keyword>
<feature type="transmembrane region" description="Helical" evidence="6">
    <location>
        <begin position="7"/>
        <end position="28"/>
    </location>
</feature>
<feature type="transmembrane region" description="Helical" evidence="6">
    <location>
        <begin position="75"/>
        <end position="96"/>
    </location>
</feature>
<comment type="subcellular location">
    <subcellularLocation>
        <location evidence="1">Membrane</location>
        <topology evidence="1">Multi-pass membrane protein</topology>
    </subcellularLocation>
</comment>
<evidence type="ECO:0000256" key="5">
    <source>
        <dbReference type="ARBA" id="ARBA00023136"/>
    </source>
</evidence>
<evidence type="ECO:0000313" key="8">
    <source>
        <dbReference type="EMBL" id="PZQ96948.1"/>
    </source>
</evidence>
<reference evidence="8 9" key="1">
    <citation type="submission" date="2017-08" db="EMBL/GenBank/DDBJ databases">
        <title>Infants hospitalized years apart are colonized by the same room-sourced microbial strains.</title>
        <authorList>
            <person name="Brooks B."/>
            <person name="Olm M.R."/>
            <person name="Firek B.A."/>
            <person name="Baker R."/>
            <person name="Thomas B.C."/>
            <person name="Morowitz M.J."/>
            <person name="Banfield J.F."/>
        </authorList>
    </citation>
    <scope>NUCLEOTIDE SEQUENCE [LARGE SCALE GENOMIC DNA]</scope>
    <source>
        <strain evidence="8">S2_003_000_R2_11</strain>
    </source>
</reference>
<dbReference type="InterPro" id="IPR051401">
    <property type="entry name" value="GtrA_CellWall_Glycosyl"/>
</dbReference>
<evidence type="ECO:0000256" key="6">
    <source>
        <dbReference type="SAM" id="Phobius"/>
    </source>
</evidence>
<dbReference type="PANTHER" id="PTHR38459:SF1">
    <property type="entry name" value="PROPHAGE BACTOPRENOL-LINKED GLUCOSE TRANSLOCASE HOMOLOG"/>
    <property type="match status" value="1"/>
</dbReference>
<keyword evidence="5 6" id="KW-0472">Membrane</keyword>
<feature type="transmembrane region" description="Helical" evidence="6">
    <location>
        <begin position="34"/>
        <end position="54"/>
    </location>
</feature>
<dbReference type="Pfam" id="PF04138">
    <property type="entry name" value="GtrA_DPMS_TM"/>
    <property type="match status" value="1"/>
</dbReference>
<dbReference type="EMBL" id="QFQS01000003">
    <property type="protein sequence ID" value="PZQ96948.1"/>
    <property type="molecule type" value="Genomic_DNA"/>
</dbReference>
<organism evidence="8 9">
    <name type="scientific">Cereibacter sphaeroides</name>
    <name type="common">Rhodobacter sphaeroides</name>
    <dbReference type="NCBI Taxonomy" id="1063"/>
    <lineage>
        <taxon>Bacteria</taxon>
        <taxon>Pseudomonadati</taxon>
        <taxon>Pseudomonadota</taxon>
        <taxon>Alphaproteobacteria</taxon>
        <taxon>Rhodobacterales</taxon>
        <taxon>Paracoccaceae</taxon>
        <taxon>Cereibacter</taxon>
    </lineage>
</organism>
<feature type="domain" description="GtrA/DPMS transmembrane" evidence="7">
    <location>
        <begin position="9"/>
        <end position="123"/>
    </location>
</feature>
<dbReference type="GO" id="GO:0005886">
    <property type="term" value="C:plasma membrane"/>
    <property type="evidence" value="ECO:0007669"/>
    <property type="project" value="TreeGrafter"/>
</dbReference>
<evidence type="ECO:0000256" key="1">
    <source>
        <dbReference type="ARBA" id="ARBA00004141"/>
    </source>
</evidence>
<dbReference type="AlphaFoldDB" id="A0A2W5S214"/>
<dbReference type="Proteomes" id="UP000248975">
    <property type="component" value="Unassembled WGS sequence"/>
</dbReference>